<sequence length="232" mass="25882">MAHELATSCVAAPTRAYYGVTQERFLVKDKDNTTAEILAKFDDWWKEGAAKQVDTIQIAGNEKFSNMARGPSSGFACSYQYCSGELNLVCLYSIGLEPGEWVYKPSETGKYCELCMKISEAPCVDALCQVQPDHEAKLFKPCNQNANTKTSMTDDLREMALSMHNNYRRLLATGFARDGQIGYAKLAITMPALAIAEWWKPLEAIGIKDNRYRSSMAGTELENYVNVSLELI</sequence>
<name>A0A368FJP8_ANCCA</name>
<comment type="caution">
    <text evidence="1">The sequence shown here is derived from an EMBL/GenBank/DDBJ whole genome shotgun (WGS) entry which is preliminary data.</text>
</comment>
<dbReference type="STRING" id="29170.A0A368FJP8"/>
<dbReference type="SUPFAM" id="SSF55797">
    <property type="entry name" value="PR-1-like"/>
    <property type="match status" value="2"/>
</dbReference>
<dbReference type="Gene3D" id="3.40.33.10">
    <property type="entry name" value="CAP"/>
    <property type="match status" value="2"/>
</dbReference>
<reference evidence="1 2" key="1">
    <citation type="submission" date="2014-10" db="EMBL/GenBank/DDBJ databases">
        <title>Draft genome of the hookworm Ancylostoma caninum.</title>
        <authorList>
            <person name="Mitreva M."/>
        </authorList>
    </citation>
    <scope>NUCLEOTIDE SEQUENCE [LARGE SCALE GENOMIC DNA]</scope>
    <source>
        <strain evidence="1 2">Baltimore</strain>
    </source>
</reference>
<gene>
    <name evidence="1" type="ORF">ANCCAN_22443</name>
</gene>
<keyword evidence="2" id="KW-1185">Reference proteome</keyword>
<proteinExistence type="predicted"/>
<evidence type="ECO:0008006" key="3">
    <source>
        <dbReference type="Google" id="ProtNLM"/>
    </source>
</evidence>
<evidence type="ECO:0000313" key="1">
    <source>
        <dbReference type="EMBL" id="RCN31768.1"/>
    </source>
</evidence>
<dbReference type="InterPro" id="IPR035940">
    <property type="entry name" value="CAP_sf"/>
</dbReference>
<dbReference type="EMBL" id="JOJR01001222">
    <property type="protein sequence ID" value="RCN31768.1"/>
    <property type="molecule type" value="Genomic_DNA"/>
</dbReference>
<evidence type="ECO:0000313" key="2">
    <source>
        <dbReference type="Proteomes" id="UP000252519"/>
    </source>
</evidence>
<protein>
    <recommendedName>
        <fullName evidence="3">SCP domain-containing protein</fullName>
    </recommendedName>
</protein>
<organism evidence="1 2">
    <name type="scientific">Ancylostoma caninum</name>
    <name type="common">Dog hookworm</name>
    <dbReference type="NCBI Taxonomy" id="29170"/>
    <lineage>
        <taxon>Eukaryota</taxon>
        <taxon>Metazoa</taxon>
        <taxon>Ecdysozoa</taxon>
        <taxon>Nematoda</taxon>
        <taxon>Chromadorea</taxon>
        <taxon>Rhabditida</taxon>
        <taxon>Rhabditina</taxon>
        <taxon>Rhabditomorpha</taxon>
        <taxon>Strongyloidea</taxon>
        <taxon>Ancylostomatidae</taxon>
        <taxon>Ancylostomatinae</taxon>
        <taxon>Ancylostoma</taxon>
    </lineage>
</organism>
<accession>A0A368FJP8</accession>
<dbReference type="Proteomes" id="UP000252519">
    <property type="component" value="Unassembled WGS sequence"/>
</dbReference>
<dbReference type="AlphaFoldDB" id="A0A368FJP8"/>